<proteinExistence type="predicted"/>
<sequence length="186" mass="21579">MMLHMFNPWPCSPLIFAWLKTFQEGDKTELNYGNDAKQMLCIGAGYTFDRGNIENIKENKRAIEGVKIIENSASVELMAPIHAGLFMQQQVLLNQCINLKIGPYRNKDEFGLQRYREDDNEKYKIRIKNMSFFKLKVEIDDNIDLALESMLLNTSAKYPLRSSIESSDLMVLFTVKPIDFKNLRKN</sequence>
<dbReference type="AlphaFoldDB" id="A0A915KT19"/>
<protein>
    <submittedName>
        <fullName evidence="2">Uncharacterized protein</fullName>
    </submittedName>
</protein>
<reference evidence="2" key="1">
    <citation type="submission" date="2022-11" db="UniProtKB">
        <authorList>
            <consortium name="WormBaseParasite"/>
        </authorList>
    </citation>
    <scope>IDENTIFICATION</scope>
</reference>
<evidence type="ECO:0000313" key="2">
    <source>
        <dbReference type="WBParaSite" id="nRc.2.0.1.t41913-RA"/>
    </source>
</evidence>
<organism evidence="1 2">
    <name type="scientific">Romanomermis culicivorax</name>
    <name type="common">Nematode worm</name>
    <dbReference type="NCBI Taxonomy" id="13658"/>
    <lineage>
        <taxon>Eukaryota</taxon>
        <taxon>Metazoa</taxon>
        <taxon>Ecdysozoa</taxon>
        <taxon>Nematoda</taxon>
        <taxon>Enoplea</taxon>
        <taxon>Dorylaimia</taxon>
        <taxon>Mermithida</taxon>
        <taxon>Mermithoidea</taxon>
        <taxon>Mermithidae</taxon>
        <taxon>Romanomermis</taxon>
    </lineage>
</organism>
<keyword evidence="1" id="KW-1185">Reference proteome</keyword>
<accession>A0A915KT19</accession>
<evidence type="ECO:0000313" key="1">
    <source>
        <dbReference type="Proteomes" id="UP000887565"/>
    </source>
</evidence>
<name>A0A915KT19_ROMCU</name>
<dbReference type="WBParaSite" id="nRc.2.0.1.t41913-RA">
    <property type="protein sequence ID" value="nRc.2.0.1.t41913-RA"/>
    <property type="gene ID" value="nRc.2.0.1.g41913"/>
</dbReference>
<dbReference type="Proteomes" id="UP000887565">
    <property type="component" value="Unplaced"/>
</dbReference>